<dbReference type="AlphaFoldDB" id="A0A0A8ZB71"/>
<evidence type="ECO:0000256" key="1">
    <source>
        <dbReference type="SAM" id="MobiDB-lite"/>
    </source>
</evidence>
<evidence type="ECO:0000313" key="2">
    <source>
        <dbReference type="EMBL" id="JAD36624.1"/>
    </source>
</evidence>
<proteinExistence type="predicted"/>
<reference evidence="2" key="2">
    <citation type="journal article" date="2015" name="Data Brief">
        <title>Shoot transcriptome of the giant reed, Arundo donax.</title>
        <authorList>
            <person name="Barrero R.A."/>
            <person name="Guerrero F.D."/>
            <person name="Moolhuijzen P."/>
            <person name="Goolsby J.A."/>
            <person name="Tidwell J."/>
            <person name="Bellgard S.E."/>
            <person name="Bellgard M.I."/>
        </authorList>
    </citation>
    <scope>NUCLEOTIDE SEQUENCE</scope>
    <source>
        <tissue evidence="2">Shoot tissue taken approximately 20 cm above the soil surface</tissue>
    </source>
</reference>
<feature type="region of interest" description="Disordered" evidence="1">
    <location>
        <begin position="1"/>
        <end position="20"/>
    </location>
</feature>
<name>A0A0A8ZB71_ARUDO</name>
<protein>
    <submittedName>
        <fullName evidence="2">Uncharacterized protein</fullName>
    </submittedName>
</protein>
<reference evidence="2" key="1">
    <citation type="submission" date="2014-09" db="EMBL/GenBank/DDBJ databases">
        <authorList>
            <person name="Magalhaes I.L.F."/>
            <person name="Oliveira U."/>
            <person name="Santos F.R."/>
            <person name="Vidigal T.H.D.A."/>
            <person name="Brescovit A.D."/>
            <person name="Santos A.J."/>
        </authorList>
    </citation>
    <scope>NUCLEOTIDE SEQUENCE</scope>
    <source>
        <tissue evidence="2">Shoot tissue taken approximately 20 cm above the soil surface</tissue>
    </source>
</reference>
<dbReference type="EMBL" id="GBRH01261271">
    <property type="protein sequence ID" value="JAD36624.1"/>
    <property type="molecule type" value="Transcribed_RNA"/>
</dbReference>
<sequence>MFTIKNPTRKKHGLDTLGGR</sequence>
<organism evidence="2">
    <name type="scientific">Arundo donax</name>
    <name type="common">Giant reed</name>
    <name type="synonym">Donax arundinaceus</name>
    <dbReference type="NCBI Taxonomy" id="35708"/>
    <lineage>
        <taxon>Eukaryota</taxon>
        <taxon>Viridiplantae</taxon>
        <taxon>Streptophyta</taxon>
        <taxon>Embryophyta</taxon>
        <taxon>Tracheophyta</taxon>
        <taxon>Spermatophyta</taxon>
        <taxon>Magnoliopsida</taxon>
        <taxon>Liliopsida</taxon>
        <taxon>Poales</taxon>
        <taxon>Poaceae</taxon>
        <taxon>PACMAD clade</taxon>
        <taxon>Arundinoideae</taxon>
        <taxon>Arundineae</taxon>
        <taxon>Arundo</taxon>
    </lineage>
</organism>
<accession>A0A0A8ZB71</accession>